<accession>A0A8J8Q5K5</accession>
<name>A0A8J8Q5K5_9EURY</name>
<dbReference type="InterPro" id="IPR003737">
    <property type="entry name" value="GlcNAc_PI_deacetylase-related"/>
</dbReference>
<protein>
    <recommendedName>
        <fullName evidence="3">PIG-L family deacetylase</fullName>
    </recommendedName>
</protein>
<comment type="caution">
    <text evidence="1">The sequence shown here is derived from an EMBL/GenBank/DDBJ whole genome shotgun (WGS) entry which is preliminary data.</text>
</comment>
<dbReference type="InterPro" id="IPR024078">
    <property type="entry name" value="LmbE-like_dom_sf"/>
</dbReference>
<reference evidence="1" key="1">
    <citation type="submission" date="2017-11" db="EMBL/GenBank/DDBJ databases">
        <authorList>
            <person name="Kajale S.C."/>
            <person name="Sharma A."/>
        </authorList>
    </citation>
    <scope>NUCLEOTIDE SEQUENCE</scope>
    <source>
        <strain evidence="1">LS1_42</strain>
    </source>
</reference>
<dbReference type="PANTHER" id="PTHR12993">
    <property type="entry name" value="N-ACETYLGLUCOSAMINYL-PHOSPHATIDYLINOSITOL DE-N-ACETYLASE-RELATED"/>
    <property type="match status" value="1"/>
</dbReference>
<proteinExistence type="predicted"/>
<dbReference type="OrthoDB" id="70547at2157"/>
<dbReference type="RefSeq" id="WP_148857940.1">
    <property type="nucleotide sequence ID" value="NZ_PHNJ01000004.1"/>
</dbReference>
<dbReference type="AlphaFoldDB" id="A0A8J8Q5K5"/>
<gene>
    <name evidence="1" type="ORF">CV102_10565</name>
</gene>
<evidence type="ECO:0008006" key="3">
    <source>
        <dbReference type="Google" id="ProtNLM"/>
    </source>
</evidence>
<dbReference type="PANTHER" id="PTHR12993:SF11">
    <property type="entry name" value="N-ACETYLGLUCOSAMINYL-PHOSPHATIDYLINOSITOL DE-N-ACETYLASE"/>
    <property type="match status" value="1"/>
</dbReference>
<evidence type="ECO:0000313" key="2">
    <source>
        <dbReference type="Proteomes" id="UP000766904"/>
    </source>
</evidence>
<organism evidence="1 2">
    <name type="scientific">Natronococcus pandeyae</name>
    <dbReference type="NCBI Taxonomy" id="2055836"/>
    <lineage>
        <taxon>Archaea</taxon>
        <taxon>Methanobacteriati</taxon>
        <taxon>Methanobacteriota</taxon>
        <taxon>Stenosarchaea group</taxon>
        <taxon>Halobacteria</taxon>
        <taxon>Halobacteriales</taxon>
        <taxon>Natrialbaceae</taxon>
        <taxon>Natronococcus</taxon>
    </lineage>
</organism>
<dbReference type="Proteomes" id="UP000766904">
    <property type="component" value="Unassembled WGS sequence"/>
</dbReference>
<keyword evidence="2" id="KW-1185">Reference proteome</keyword>
<sequence>MKVLCIAAHPDDEVLGVGGTLAKHAAAGDEVEVMLLGDGEMARHETETQEAIERGEERRQEAREACKVLGVSTVTIHDYWGNQLDDVALIDVVRDVESKLESFHPDVVYTHYYGDLNIDHELVARAVRTAARPDPDSSVDRILSFETPSATEWAMPTADTAFQPTVFVDISEHLERKMEAIEIYGSEMRERPHPRNEASLRDNARLWGDKSGLEAAEPFELMLERRR</sequence>
<dbReference type="EMBL" id="PHNJ01000004">
    <property type="protein sequence ID" value="TYL38938.1"/>
    <property type="molecule type" value="Genomic_DNA"/>
</dbReference>
<dbReference type="Gene3D" id="3.40.50.10320">
    <property type="entry name" value="LmbE-like"/>
    <property type="match status" value="1"/>
</dbReference>
<dbReference type="SUPFAM" id="SSF102588">
    <property type="entry name" value="LmbE-like"/>
    <property type="match status" value="1"/>
</dbReference>
<dbReference type="Pfam" id="PF02585">
    <property type="entry name" value="PIG-L"/>
    <property type="match status" value="1"/>
</dbReference>
<evidence type="ECO:0000313" key="1">
    <source>
        <dbReference type="EMBL" id="TYL38938.1"/>
    </source>
</evidence>
<dbReference type="GO" id="GO:0016811">
    <property type="term" value="F:hydrolase activity, acting on carbon-nitrogen (but not peptide) bonds, in linear amides"/>
    <property type="evidence" value="ECO:0007669"/>
    <property type="project" value="TreeGrafter"/>
</dbReference>